<protein>
    <recommendedName>
        <fullName evidence="5 17">NADH-ubiquinone oxidoreductase chain 3</fullName>
        <ecNumber evidence="4 17">7.1.1.2</ecNumber>
    </recommendedName>
</protein>
<dbReference type="Gene3D" id="1.20.58.1610">
    <property type="entry name" value="NADH:ubiquinone/plastoquinone oxidoreductase, chain 3"/>
    <property type="match status" value="1"/>
</dbReference>
<feature type="transmembrane region" description="Helical" evidence="17">
    <location>
        <begin position="204"/>
        <end position="223"/>
    </location>
</feature>
<feature type="transmembrane region" description="Helical" evidence="17">
    <location>
        <begin position="361"/>
        <end position="386"/>
    </location>
</feature>
<feature type="transmembrane region" description="Helical" evidence="17">
    <location>
        <begin position="6"/>
        <end position="25"/>
    </location>
</feature>
<evidence type="ECO:0000256" key="6">
    <source>
        <dbReference type="ARBA" id="ARBA00022448"/>
    </source>
</evidence>
<comment type="caution">
    <text evidence="17">Lacks conserved residue(s) required for the propagation of feature annotation.</text>
</comment>
<feature type="transmembrane region" description="Helical" evidence="17">
    <location>
        <begin position="57"/>
        <end position="79"/>
    </location>
</feature>
<name>A0A1Y9TL60_9LECA</name>
<evidence type="ECO:0000256" key="2">
    <source>
        <dbReference type="ARBA" id="ARBA00004225"/>
    </source>
</evidence>
<dbReference type="PANTHER" id="PTHR11058:SF9">
    <property type="entry name" value="NADH-UBIQUINONE OXIDOREDUCTASE CHAIN 3"/>
    <property type="match status" value="1"/>
</dbReference>
<feature type="compositionally biased region" description="Gly residues" evidence="18">
    <location>
        <begin position="529"/>
        <end position="567"/>
    </location>
</feature>
<evidence type="ECO:0000256" key="17">
    <source>
        <dbReference type="RuleBase" id="RU003640"/>
    </source>
</evidence>
<keyword evidence="7 17" id="KW-0679">Respiratory chain</keyword>
<evidence type="ECO:0000256" key="14">
    <source>
        <dbReference type="ARBA" id="ARBA00023128"/>
    </source>
</evidence>
<dbReference type="GO" id="GO:0008137">
    <property type="term" value="F:NADH dehydrogenase (ubiquinone) activity"/>
    <property type="evidence" value="ECO:0007669"/>
    <property type="project" value="UniProtKB-UniRule"/>
</dbReference>
<comment type="function">
    <text evidence="1">Core subunit of the mitochondrial membrane respiratory chain NADH dehydrogenase (Complex I) that is believed to belong to the minimal assembly required for catalysis. Complex I functions in the transfer of electrons from NADH to the respiratory chain. The immediate electron acceptor for the enzyme is believed to be ubiquinone.</text>
</comment>
<comment type="subcellular location">
    <subcellularLocation>
        <location evidence="2 17">Mitochondrion membrane</location>
        <topology evidence="2 17">Multi-pass membrane protein</topology>
    </subcellularLocation>
</comment>
<evidence type="ECO:0000256" key="3">
    <source>
        <dbReference type="ARBA" id="ARBA00008472"/>
    </source>
</evidence>
<comment type="similarity">
    <text evidence="3 17">Belongs to the complex I subunit 3 family.</text>
</comment>
<accession>A0A1Y9TL60</accession>
<feature type="region of interest" description="Disordered" evidence="18">
    <location>
        <begin position="446"/>
        <end position="567"/>
    </location>
</feature>
<proteinExistence type="inferred from homology"/>
<keyword evidence="9 17" id="KW-1278">Translocase</keyword>
<evidence type="ECO:0000256" key="7">
    <source>
        <dbReference type="ARBA" id="ARBA00022660"/>
    </source>
</evidence>
<reference evidence="19" key="1">
    <citation type="submission" date="2016-12" db="EMBL/GenBank/DDBJ databases">
        <title>Bryoria tenuis Complete Mitrochondrial Genome.</title>
        <authorList>
            <person name="Morrison P.R."/>
            <person name="Keepers K.G."/>
            <person name="Pogoda C.S."/>
            <person name="Tripp E.A."/>
            <person name="Lendemer J.C."/>
            <person name="Kane N.C."/>
        </authorList>
    </citation>
    <scope>NUCLEOTIDE SEQUENCE</scope>
</reference>
<organism evidence="19">
    <name type="scientific">Bryoria tenuis</name>
    <dbReference type="NCBI Taxonomy" id="1089818"/>
    <lineage>
        <taxon>Eukaryota</taxon>
        <taxon>Fungi</taxon>
        <taxon>Dikarya</taxon>
        <taxon>Ascomycota</taxon>
        <taxon>Pezizomycotina</taxon>
        <taxon>Lecanoromycetes</taxon>
        <taxon>OSLEUM clade</taxon>
        <taxon>Lecanoromycetidae</taxon>
        <taxon>Lecanorales</taxon>
        <taxon>Lecanorineae</taxon>
        <taxon>Parmeliaceae</taxon>
        <taxon>Bryoria</taxon>
    </lineage>
</organism>
<keyword evidence="14 17" id="KW-0496">Mitochondrion</keyword>
<feature type="transmembrane region" description="Helical" evidence="17">
    <location>
        <begin position="267"/>
        <end position="291"/>
    </location>
</feature>
<dbReference type="GeneID" id="32887377"/>
<dbReference type="GO" id="GO:0031966">
    <property type="term" value="C:mitochondrial membrane"/>
    <property type="evidence" value="ECO:0007669"/>
    <property type="project" value="UniProtKB-SubCell"/>
</dbReference>
<keyword evidence="13 17" id="KW-0830">Ubiquinone</keyword>
<comment type="function">
    <text evidence="17">Core subunit of the mitochondrial membrane respiratory chain NADH dehydrogenase (Complex I) which catalyzes electron transfer from NADH through the respiratory chain, using ubiquinone as an electron acceptor. Essential for the catalytic activity of complex I.</text>
</comment>
<evidence type="ECO:0000256" key="13">
    <source>
        <dbReference type="ARBA" id="ARBA00023075"/>
    </source>
</evidence>
<dbReference type="PANTHER" id="PTHR11058">
    <property type="entry name" value="NADH-UBIQUINONE OXIDOREDUCTASE CHAIN 3"/>
    <property type="match status" value="1"/>
</dbReference>
<feature type="compositionally biased region" description="Pro residues" evidence="18">
    <location>
        <begin position="459"/>
        <end position="468"/>
    </location>
</feature>
<evidence type="ECO:0000256" key="12">
    <source>
        <dbReference type="ARBA" id="ARBA00023027"/>
    </source>
</evidence>
<keyword evidence="12 17" id="KW-0520">NAD</keyword>
<dbReference type="Pfam" id="PF00507">
    <property type="entry name" value="Oxidored_q4"/>
    <property type="match status" value="1"/>
</dbReference>
<evidence type="ECO:0000256" key="1">
    <source>
        <dbReference type="ARBA" id="ARBA00003257"/>
    </source>
</evidence>
<geneLocation type="mitochondrion" evidence="19"/>
<dbReference type="AlphaFoldDB" id="A0A1Y9TL60"/>
<evidence type="ECO:0000313" key="19">
    <source>
        <dbReference type="EMBL" id="ARO90300.1"/>
    </source>
</evidence>
<keyword evidence="10 17" id="KW-0249">Electron transport</keyword>
<evidence type="ECO:0000256" key="5">
    <source>
        <dbReference type="ARBA" id="ARBA00021007"/>
    </source>
</evidence>
<keyword evidence="6 17" id="KW-0813">Transport</keyword>
<evidence type="ECO:0000256" key="9">
    <source>
        <dbReference type="ARBA" id="ARBA00022967"/>
    </source>
</evidence>
<evidence type="ECO:0000256" key="16">
    <source>
        <dbReference type="ARBA" id="ARBA00049551"/>
    </source>
</evidence>
<feature type="transmembrane region" description="Helical" evidence="17">
    <location>
        <begin position="398"/>
        <end position="418"/>
    </location>
</feature>
<dbReference type="EMBL" id="KY369195">
    <property type="protein sequence ID" value="ARO90300.1"/>
    <property type="molecule type" value="Genomic_DNA"/>
</dbReference>
<dbReference type="FunFam" id="1.20.58.1610:FF:000009">
    <property type="entry name" value="NADH-ubiquinone oxidoreductase chain 3"/>
    <property type="match status" value="1"/>
</dbReference>
<dbReference type="GO" id="GO:0030964">
    <property type="term" value="C:NADH dehydrogenase complex"/>
    <property type="evidence" value="ECO:0007669"/>
    <property type="project" value="TreeGrafter"/>
</dbReference>
<dbReference type="InterPro" id="IPR038430">
    <property type="entry name" value="NDAH_ubi_oxred_su3_sf"/>
</dbReference>
<evidence type="ECO:0000256" key="8">
    <source>
        <dbReference type="ARBA" id="ARBA00022692"/>
    </source>
</evidence>
<dbReference type="InterPro" id="IPR000440">
    <property type="entry name" value="NADH_UbQ/plastoQ_OxRdtase_su3"/>
</dbReference>
<evidence type="ECO:0000256" key="15">
    <source>
        <dbReference type="ARBA" id="ARBA00023136"/>
    </source>
</evidence>
<evidence type="ECO:0000256" key="11">
    <source>
        <dbReference type="ARBA" id="ARBA00022989"/>
    </source>
</evidence>
<comment type="catalytic activity">
    <reaction evidence="16 17">
        <text>a ubiquinone + NADH + 5 H(+)(in) = a ubiquinol + NAD(+) + 4 H(+)(out)</text>
        <dbReference type="Rhea" id="RHEA:29091"/>
        <dbReference type="Rhea" id="RHEA-COMP:9565"/>
        <dbReference type="Rhea" id="RHEA-COMP:9566"/>
        <dbReference type="ChEBI" id="CHEBI:15378"/>
        <dbReference type="ChEBI" id="CHEBI:16389"/>
        <dbReference type="ChEBI" id="CHEBI:17976"/>
        <dbReference type="ChEBI" id="CHEBI:57540"/>
        <dbReference type="ChEBI" id="CHEBI:57945"/>
        <dbReference type="EC" id="7.1.1.2"/>
    </reaction>
</comment>
<evidence type="ECO:0000256" key="18">
    <source>
        <dbReference type="SAM" id="MobiDB-lite"/>
    </source>
</evidence>
<keyword evidence="8 17" id="KW-0812">Transmembrane</keyword>
<gene>
    <name evidence="19" type="primary">nad3</name>
</gene>
<feature type="transmembrane region" description="Helical" evidence="17">
    <location>
        <begin position="85"/>
        <end position="107"/>
    </location>
</feature>
<keyword evidence="11 17" id="KW-1133">Transmembrane helix</keyword>
<keyword evidence="15 17" id="KW-0472">Membrane</keyword>
<feature type="compositionally biased region" description="Gly residues" evidence="18">
    <location>
        <begin position="446"/>
        <end position="458"/>
    </location>
</feature>
<evidence type="ECO:0000256" key="4">
    <source>
        <dbReference type="ARBA" id="ARBA00012944"/>
    </source>
</evidence>
<dbReference type="EC" id="7.1.1.2" evidence="4 17"/>
<sequence length="567" mass="63175">MSSTIFFFLFIPLLTFILLTVNLIFAPHNPYLEKNSPFECGFSSFLGQNRTQFSISFFIFALLFLLFDLEILLVYPYLVSAYTNGVYGLAILLMFLLALTLGFAFELGKKALSIDSRQMSSVSTNNISYNISKVKSITGLSLNSSKRYYSSSGNIAIIETDINFDIILYLLFRYVILVTSCFLVLALFLEVISYIFDLISFMPYINRALLLSVSIISSTAPFYKKYKKANVTSKIIIKSDSVSHCLADFIINIGLFISDLITQVLRFLILITPSPVIALASYIKGALFSLVEDALFSLLKKTTLYVIFENNFLTKGLQYCLEEWGRFIYNETRLHIVPNIHWVVCLQFLCHHLYHSTGCDYILVISILPILIHIFYFIVSIITHITIIEKDYYQRNPILFLVCLLACLFLLHIFILLFSKLCLIVIPGLIALFKLLIPTGLPGPPNTGGTGGSGGQPGGGPPSPPGPQGPNGYDLAFPQRVEEDEYDPNAQRRGGYDFPQPQRQDGYDLAYPQRPGRYDLGTPQPQGQQGQGQQGQGQQGQGQGQQGQGQQGQGQGQQGQGQQGQGG</sequence>
<evidence type="ECO:0000256" key="10">
    <source>
        <dbReference type="ARBA" id="ARBA00022982"/>
    </source>
</evidence>
<feature type="transmembrane region" description="Helical" evidence="17">
    <location>
        <begin position="171"/>
        <end position="192"/>
    </location>
</feature>
<dbReference type="RefSeq" id="YP_009370197.1">
    <property type="nucleotide sequence ID" value="NC_034786.1"/>
</dbReference>